<evidence type="ECO:0000313" key="6">
    <source>
        <dbReference type="Proteomes" id="UP000598196"/>
    </source>
</evidence>
<dbReference type="PROSITE" id="PS00101">
    <property type="entry name" value="HEXAPEP_TRANSFERASES"/>
    <property type="match status" value="1"/>
</dbReference>
<dbReference type="AlphaFoldDB" id="A0A917YHN3"/>
<dbReference type="InterPro" id="IPR011004">
    <property type="entry name" value="Trimer_LpxA-like_sf"/>
</dbReference>
<dbReference type="CDD" id="cd03349">
    <property type="entry name" value="LbH_XAT"/>
    <property type="match status" value="1"/>
</dbReference>
<evidence type="ECO:0000256" key="4">
    <source>
        <dbReference type="ARBA" id="ARBA00023315"/>
    </source>
</evidence>
<dbReference type="PANTHER" id="PTHR43300:SF11">
    <property type="entry name" value="ACETYLTRANSFERASE RV3034C-RELATED"/>
    <property type="match status" value="1"/>
</dbReference>
<dbReference type="Proteomes" id="UP000598196">
    <property type="component" value="Unassembled WGS sequence"/>
</dbReference>
<reference evidence="5 6" key="1">
    <citation type="journal article" date="2014" name="Int. J. Syst. Evol. Microbiol.">
        <title>Complete genome sequence of Corynebacterium casei LMG S-19264T (=DSM 44701T), isolated from a smear-ripened cheese.</title>
        <authorList>
            <consortium name="US DOE Joint Genome Institute (JGI-PGF)"/>
            <person name="Walter F."/>
            <person name="Albersmeier A."/>
            <person name="Kalinowski J."/>
            <person name="Ruckert C."/>
        </authorList>
    </citation>
    <scope>NUCLEOTIDE SEQUENCE [LARGE SCALE GENOMIC DNA]</scope>
    <source>
        <strain evidence="5 6">CGMCC 1.7029</strain>
    </source>
</reference>
<dbReference type="Gene3D" id="2.160.10.10">
    <property type="entry name" value="Hexapeptide repeat proteins"/>
    <property type="match status" value="1"/>
</dbReference>
<evidence type="ECO:0000313" key="5">
    <source>
        <dbReference type="EMBL" id="GGO26565.1"/>
    </source>
</evidence>
<comment type="similarity">
    <text evidence="1">Belongs to the transferase hexapeptide repeat family.</text>
</comment>
<dbReference type="InterPro" id="IPR001451">
    <property type="entry name" value="Hexapep"/>
</dbReference>
<accession>A0A917YHN3</accession>
<organism evidence="5 6">
    <name type="scientific">Gemmobacter aquaticus</name>
    <dbReference type="NCBI Taxonomy" id="490185"/>
    <lineage>
        <taxon>Bacteria</taxon>
        <taxon>Pseudomonadati</taxon>
        <taxon>Pseudomonadota</taxon>
        <taxon>Alphaproteobacteria</taxon>
        <taxon>Rhodobacterales</taxon>
        <taxon>Paracoccaceae</taxon>
        <taxon>Gemmobacter</taxon>
    </lineage>
</organism>
<evidence type="ECO:0000256" key="3">
    <source>
        <dbReference type="ARBA" id="ARBA00022737"/>
    </source>
</evidence>
<comment type="caution">
    <text evidence="5">The sequence shown here is derived from an EMBL/GenBank/DDBJ whole genome shotgun (WGS) entry which is preliminary data.</text>
</comment>
<sequence length="280" mass="30924">MPLDEHIVSTSGGAIAFRKTEAVVRAFLKLNIFLDENFTPTATGMVPKPPTNAVVRIAKTAILEEFAQFVGDKYNTRGAFSYCQTSTWDFTCGRYCSIGSNLSVMGERHPMEFITTSSITYCFREDWNKPSFLHAHRTLMGGEYSPQIPGLPKTGPIPVLGHDVWIGSGVTLARGIRIGNGAIVAAGAIVTKDVPDYAIVGGNPARIIRMRFPGEIIGGLLATAWWDYHPSVLWTCDFKDPKTFLQRFADLKEKGELLEWCPRRFSCDDLVAAIKAEISE</sequence>
<keyword evidence="2" id="KW-0808">Transferase</keyword>
<dbReference type="InterPro" id="IPR050179">
    <property type="entry name" value="Trans_hexapeptide_repeat"/>
</dbReference>
<gene>
    <name evidence="5" type="ORF">GCM10010991_07390</name>
</gene>
<keyword evidence="3" id="KW-0677">Repeat</keyword>
<evidence type="ECO:0000256" key="2">
    <source>
        <dbReference type="ARBA" id="ARBA00022679"/>
    </source>
</evidence>
<dbReference type="PANTHER" id="PTHR43300">
    <property type="entry name" value="ACETYLTRANSFERASE"/>
    <property type="match status" value="1"/>
</dbReference>
<dbReference type="Pfam" id="PF00132">
    <property type="entry name" value="Hexapep"/>
    <property type="match status" value="1"/>
</dbReference>
<dbReference type="InterPro" id="IPR018357">
    <property type="entry name" value="Hexapep_transf_CS"/>
</dbReference>
<dbReference type="OrthoDB" id="9815592at2"/>
<dbReference type="SUPFAM" id="SSF51161">
    <property type="entry name" value="Trimeric LpxA-like enzymes"/>
    <property type="match status" value="1"/>
</dbReference>
<keyword evidence="6" id="KW-1185">Reference proteome</keyword>
<keyword evidence="4" id="KW-0012">Acyltransferase</keyword>
<dbReference type="EMBL" id="BMLP01000001">
    <property type="protein sequence ID" value="GGO26565.1"/>
    <property type="molecule type" value="Genomic_DNA"/>
</dbReference>
<proteinExistence type="inferred from homology"/>
<name>A0A917YHN3_9RHOB</name>
<evidence type="ECO:0000256" key="1">
    <source>
        <dbReference type="ARBA" id="ARBA00007274"/>
    </source>
</evidence>
<dbReference type="RefSeq" id="WP_146285492.1">
    <property type="nucleotide sequence ID" value="NZ_BMLP01000001.1"/>
</dbReference>
<dbReference type="GO" id="GO:0016746">
    <property type="term" value="F:acyltransferase activity"/>
    <property type="evidence" value="ECO:0007669"/>
    <property type="project" value="UniProtKB-KW"/>
</dbReference>
<evidence type="ECO:0008006" key="7">
    <source>
        <dbReference type="Google" id="ProtNLM"/>
    </source>
</evidence>
<protein>
    <recommendedName>
        <fullName evidence="7">Transferase hexapeptide (Six repeat-containing protein)</fullName>
    </recommendedName>
</protein>